<dbReference type="RefSeq" id="WP_133064979.1">
    <property type="nucleotide sequence ID" value="NZ_FXZK01000001.1"/>
</dbReference>
<organism evidence="2 3">
    <name type="scientific">Flavimaricola marinus</name>
    <dbReference type="NCBI Taxonomy" id="1819565"/>
    <lineage>
        <taxon>Bacteria</taxon>
        <taxon>Pseudomonadati</taxon>
        <taxon>Pseudomonadota</taxon>
        <taxon>Alphaproteobacteria</taxon>
        <taxon>Rhodobacterales</taxon>
        <taxon>Paracoccaceae</taxon>
        <taxon>Flavimaricola</taxon>
    </lineage>
</organism>
<dbReference type="EMBL" id="FXZK01000001">
    <property type="protein sequence ID" value="SMY06983.1"/>
    <property type="molecule type" value="Genomic_DNA"/>
</dbReference>
<evidence type="ECO:0000313" key="3">
    <source>
        <dbReference type="Proteomes" id="UP000201613"/>
    </source>
</evidence>
<keyword evidence="3" id="KW-1185">Reference proteome</keyword>
<dbReference type="Proteomes" id="UP000201613">
    <property type="component" value="Unassembled WGS sequence"/>
</dbReference>
<name>A0A238LBP5_9RHOB</name>
<sequence length="244" mass="27087">MRAPSCLSALFCFGLLAPMALAQDQVLPAYSIWDVVLGQPVTQAPDASVGEITCGTNGGPPGRELGSFSDYMTCTPEESGLREVQFSYDDEQDYIARALELEYKALQGGTSVYAHPVIVSVLVDPEGIVQGRRIVTDDRTEDMVRRTAFTLIRNFKGRFGEWALDCRDVPMRDGEQPVGNQFIHELCTARSPDDTTSVMLEATYLRKRGQQARNLETQEINTGYFQSQTRFEEVLSPYVLSVAP</sequence>
<feature type="signal peptide" evidence="1">
    <location>
        <begin position="1"/>
        <end position="22"/>
    </location>
</feature>
<protein>
    <submittedName>
        <fullName evidence="2">Uncharacterized protein</fullName>
    </submittedName>
</protein>
<proteinExistence type="predicted"/>
<evidence type="ECO:0000256" key="1">
    <source>
        <dbReference type="SAM" id="SignalP"/>
    </source>
</evidence>
<dbReference type="AlphaFoldDB" id="A0A238LBP5"/>
<accession>A0A238LBP5</accession>
<reference evidence="3" key="1">
    <citation type="submission" date="2017-05" db="EMBL/GenBank/DDBJ databases">
        <authorList>
            <person name="Rodrigo-Torres L."/>
            <person name="Arahal R. D."/>
            <person name="Lucena T."/>
        </authorList>
    </citation>
    <scope>NUCLEOTIDE SEQUENCE [LARGE SCALE GENOMIC DNA]</scope>
    <source>
        <strain evidence="3">CECT 8899</strain>
    </source>
</reference>
<dbReference type="OrthoDB" id="8218312at2"/>
<keyword evidence="1" id="KW-0732">Signal</keyword>
<evidence type="ECO:0000313" key="2">
    <source>
        <dbReference type="EMBL" id="SMY06983.1"/>
    </source>
</evidence>
<gene>
    <name evidence="2" type="ORF">LOM8899_01113</name>
</gene>
<feature type="chain" id="PRO_5012218336" evidence="1">
    <location>
        <begin position="23"/>
        <end position="244"/>
    </location>
</feature>